<dbReference type="InterPro" id="IPR006527">
    <property type="entry name" value="F-box-assoc_dom_typ1"/>
</dbReference>
<dbReference type="Pfam" id="PF00646">
    <property type="entry name" value="F-box"/>
    <property type="match status" value="1"/>
</dbReference>
<dbReference type="Pfam" id="PF07734">
    <property type="entry name" value="FBA_1"/>
    <property type="match status" value="1"/>
</dbReference>
<evidence type="ECO:0000259" key="1">
    <source>
        <dbReference type="PROSITE" id="PS50181"/>
    </source>
</evidence>
<evidence type="ECO:0000313" key="2">
    <source>
        <dbReference type="EMBL" id="PWA89070.1"/>
    </source>
</evidence>
<protein>
    <submittedName>
        <fullName evidence="2">F-box associated domain, type 1</fullName>
    </submittedName>
</protein>
<proteinExistence type="predicted"/>
<dbReference type="NCBIfam" id="TIGR01640">
    <property type="entry name" value="F_box_assoc_1"/>
    <property type="match status" value="1"/>
</dbReference>
<sequence length="386" mass="45047">MRYDLPDELNFDILSRLPSKSLLRCRSVCKAWLSLISSEKFTAAHLQKFNQLHPRKLVRRFELLKNRETYSVHLDNKSLTVDPGTLITFPFKCKDCDINSFGIRGCCNGVVCLSHECILKEDKIILWNPSIRRKLDIHPPNIHLSLIAYYFPALGFGYDKINDDYKVVKVTYNHHVVYAPQVEIYTVRTATWREVAFPQHLPSMYFKGPQVFLNGCVHWIAFEWWKTNSPYCSIMKLDLSTELFEEIPLPTCFVSEAPASLELALVNEQLAVVFSKNLHLPRASASTYIIWVMKEYKNPTSWKMMWNVKYDRDMGRVLQLTDSGEIIMGSRYGELMFRDYIMGYYDPHCLGFITEESIYVDRYEESLALLDIGEDIIKEEEEDLQQ</sequence>
<feature type="domain" description="F-box" evidence="1">
    <location>
        <begin position="1"/>
        <end position="52"/>
    </location>
</feature>
<dbReference type="OrthoDB" id="5314306at2759"/>
<dbReference type="InterPro" id="IPR036047">
    <property type="entry name" value="F-box-like_dom_sf"/>
</dbReference>
<reference evidence="2 3" key="1">
    <citation type="journal article" date="2018" name="Mol. Plant">
        <title>The genome of Artemisia annua provides insight into the evolution of Asteraceae family and artemisinin biosynthesis.</title>
        <authorList>
            <person name="Shen Q."/>
            <person name="Zhang L."/>
            <person name="Liao Z."/>
            <person name="Wang S."/>
            <person name="Yan T."/>
            <person name="Shi P."/>
            <person name="Liu M."/>
            <person name="Fu X."/>
            <person name="Pan Q."/>
            <person name="Wang Y."/>
            <person name="Lv Z."/>
            <person name="Lu X."/>
            <person name="Zhang F."/>
            <person name="Jiang W."/>
            <person name="Ma Y."/>
            <person name="Chen M."/>
            <person name="Hao X."/>
            <person name="Li L."/>
            <person name="Tang Y."/>
            <person name="Lv G."/>
            <person name="Zhou Y."/>
            <person name="Sun X."/>
            <person name="Brodelius P.E."/>
            <person name="Rose J.K.C."/>
            <person name="Tang K."/>
        </authorList>
    </citation>
    <scope>NUCLEOTIDE SEQUENCE [LARGE SCALE GENOMIC DNA]</scope>
    <source>
        <strain evidence="3">cv. Huhao1</strain>
        <tissue evidence="2">Leaf</tissue>
    </source>
</reference>
<comment type="caution">
    <text evidence="2">The sequence shown here is derived from an EMBL/GenBank/DDBJ whole genome shotgun (WGS) entry which is preliminary data.</text>
</comment>
<dbReference type="EMBL" id="PKPP01000752">
    <property type="protein sequence ID" value="PWA89070.1"/>
    <property type="molecule type" value="Genomic_DNA"/>
</dbReference>
<accession>A0A2U1PTI2</accession>
<evidence type="ECO:0000313" key="3">
    <source>
        <dbReference type="Proteomes" id="UP000245207"/>
    </source>
</evidence>
<organism evidence="2 3">
    <name type="scientific">Artemisia annua</name>
    <name type="common">Sweet wormwood</name>
    <dbReference type="NCBI Taxonomy" id="35608"/>
    <lineage>
        <taxon>Eukaryota</taxon>
        <taxon>Viridiplantae</taxon>
        <taxon>Streptophyta</taxon>
        <taxon>Embryophyta</taxon>
        <taxon>Tracheophyta</taxon>
        <taxon>Spermatophyta</taxon>
        <taxon>Magnoliopsida</taxon>
        <taxon>eudicotyledons</taxon>
        <taxon>Gunneridae</taxon>
        <taxon>Pentapetalae</taxon>
        <taxon>asterids</taxon>
        <taxon>campanulids</taxon>
        <taxon>Asterales</taxon>
        <taxon>Asteraceae</taxon>
        <taxon>Asteroideae</taxon>
        <taxon>Anthemideae</taxon>
        <taxon>Artemisiinae</taxon>
        <taxon>Artemisia</taxon>
    </lineage>
</organism>
<dbReference type="PROSITE" id="PS50181">
    <property type="entry name" value="FBOX"/>
    <property type="match status" value="1"/>
</dbReference>
<dbReference type="InterPro" id="IPR050796">
    <property type="entry name" value="SCF_F-box_component"/>
</dbReference>
<dbReference type="InterPro" id="IPR017451">
    <property type="entry name" value="F-box-assoc_interact_dom"/>
</dbReference>
<dbReference type="Gene3D" id="1.20.1280.50">
    <property type="match status" value="1"/>
</dbReference>
<gene>
    <name evidence="2" type="ORF">CTI12_AA114090</name>
</gene>
<name>A0A2U1PTI2_ARTAN</name>
<dbReference type="AlphaFoldDB" id="A0A2U1PTI2"/>
<keyword evidence="3" id="KW-1185">Reference proteome</keyword>
<dbReference type="SMART" id="SM00256">
    <property type="entry name" value="FBOX"/>
    <property type="match status" value="1"/>
</dbReference>
<dbReference type="PANTHER" id="PTHR31672:SF10">
    <property type="entry name" value="F-BOX DOMAIN-CONTAINING PROTEIN"/>
    <property type="match status" value="1"/>
</dbReference>
<dbReference type="InterPro" id="IPR001810">
    <property type="entry name" value="F-box_dom"/>
</dbReference>
<dbReference type="SUPFAM" id="SSF81383">
    <property type="entry name" value="F-box domain"/>
    <property type="match status" value="1"/>
</dbReference>
<dbReference type="PANTHER" id="PTHR31672">
    <property type="entry name" value="BNACNNG10540D PROTEIN"/>
    <property type="match status" value="1"/>
</dbReference>
<dbReference type="STRING" id="35608.A0A2U1PTI2"/>
<dbReference type="CDD" id="cd22157">
    <property type="entry name" value="F-box_AtFBW1-like"/>
    <property type="match status" value="1"/>
</dbReference>
<dbReference type="Proteomes" id="UP000245207">
    <property type="component" value="Unassembled WGS sequence"/>
</dbReference>